<dbReference type="AlphaFoldDB" id="A0A5D8YTK7"/>
<dbReference type="Proteomes" id="UP000323164">
    <property type="component" value="Unassembled WGS sequence"/>
</dbReference>
<feature type="transmembrane region" description="Helical" evidence="2">
    <location>
        <begin position="21"/>
        <end position="46"/>
    </location>
</feature>
<feature type="coiled-coil region" evidence="1">
    <location>
        <begin position="98"/>
        <end position="141"/>
    </location>
</feature>
<keyword evidence="4" id="KW-1185">Reference proteome</keyword>
<reference evidence="3 4" key="1">
    <citation type="submission" date="2019-08" db="EMBL/GenBank/DDBJ databases">
        <title>Draft genome sequence of Lysobacter sp. UKS-15.</title>
        <authorList>
            <person name="Im W.-T."/>
        </authorList>
    </citation>
    <scope>NUCLEOTIDE SEQUENCE [LARGE SCALE GENOMIC DNA]</scope>
    <source>
        <strain evidence="3 4">UKS-15</strain>
    </source>
</reference>
<evidence type="ECO:0000313" key="4">
    <source>
        <dbReference type="Proteomes" id="UP000323164"/>
    </source>
</evidence>
<organism evidence="3 4">
    <name type="scientific">Cognatilysobacter lacus</name>
    <dbReference type="NCBI Taxonomy" id="1643323"/>
    <lineage>
        <taxon>Bacteria</taxon>
        <taxon>Pseudomonadati</taxon>
        <taxon>Pseudomonadota</taxon>
        <taxon>Gammaproteobacteria</taxon>
        <taxon>Lysobacterales</taxon>
        <taxon>Lysobacteraceae</taxon>
        <taxon>Cognatilysobacter</taxon>
    </lineage>
</organism>
<sequence length="207" mass="22766">MLALSDKGSLTVPKAPTRANVPSLTVAGFLVLALLVVVAAFGSYAWVYARFGLSHDPQDWATFGNYVGGVANPLLAFLTIALLAVTIVLQAKQLGISSRELELSRRELELTRSELKRSAQAQELSEKALKAQAEAAATSAKLATINALLSYYAGEIDRRKGINYPVGDPNHIAQRDALRRHRLLEQRLEYFFVELLGTEDQDEIQDR</sequence>
<keyword evidence="2" id="KW-0472">Membrane</keyword>
<dbReference type="OrthoDB" id="346283at2"/>
<feature type="transmembrane region" description="Helical" evidence="2">
    <location>
        <begin position="66"/>
        <end position="89"/>
    </location>
</feature>
<keyword evidence="1" id="KW-0175">Coiled coil</keyword>
<evidence type="ECO:0000256" key="1">
    <source>
        <dbReference type="SAM" id="Coils"/>
    </source>
</evidence>
<evidence type="ECO:0000256" key="2">
    <source>
        <dbReference type="SAM" id="Phobius"/>
    </source>
</evidence>
<name>A0A5D8YTK7_9GAMM</name>
<proteinExistence type="predicted"/>
<evidence type="ECO:0000313" key="3">
    <source>
        <dbReference type="EMBL" id="TZF85242.1"/>
    </source>
</evidence>
<keyword evidence="2" id="KW-0812">Transmembrane</keyword>
<keyword evidence="2" id="KW-1133">Transmembrane helix</keyword>
<dbReference type="RefSeq" id="WP_149353645.1">
    <property type="nucleotide sequence ID" value="NZ_VTRV01000174.1"/>
</dbReference>
<dbReference type="EMBL" id="VTRV01000174">
    <property type="protein sequence ID" value="TZF85242.1"/>
    <property type="molecule type" value="Genomic_DNA"/>
</dbReference>
<protein>
    <submittedName>
        <fullName evidence="3">Uncharacterized protein</fullName>
    </submittedName>
</protein>
<accession>A0A5D8YTK7</accession>
<comment type="caution">
    <text evidence="3">The sequence shown here is derived from an EMBL/GenBank/DDBJ whole genome shotgun (WGS) entry which is preliminary data.</text>
</comment>
<gene>
    <name evidence="3" type="ORF">FW784_12380</name>
</gene>